<proteinExistence type="predicted"/>
<dbReference type="InParanoid" id="A0A0G4EI06"/>
<dbReference type="AlphaFoldDB" id="A0A0G4EI06"/>
<keyword evidence="2" id="KW-1185">Reference proteome</keyword>
<evidence type="ECO:0000313" key="1">
    <source>
        <dbReference type="EMBL" id="CEL95595.1"/>
    </source>
</evidence>
<dbReference type="EMBL" id="CDMY01000231">
    <property type="protein sequence ID" value="CEL95595.1"/>
    <property type="molecule type" value="Genomic_DNA"/>
</dbReference>
<organism evidence="1 2">
    <name type="scientific">Vitrella brassicaformis (strain CCMP3155)</name>
    <dbReference type="NCBI Taxonomy" id="1169540"/>
    <lineage>
        <taxon>Eukaryota</taxon>
        <taxon>Sar</taxon>
        <taxon>Alveolata</taxon>
        <taxon>Colpodellida</taxon>
        <taxon>Vitrellaceae</taxon>
        <taxon>Vitrella</taxon>
    </lineage>
</organism>
<accession>A0A0G4EI06</accession>
<protein>
    <submittedName>
        <fullName evidence="1">Uncharacterized protein</fullName>
    </submittedName>
</protein>
<evidence type="ECO:0000313" key="2">
    <source>
        <dbReference type="Proteomes" id="UP000041254"/>
    </source>
</evidence>
<dbReference type="PhylomeDB" id="A0A0G4EI06"/>
<sequence length="117" mass="13403">MGRVEGVSKDWRAASMMGDRHVWRERIEPHKEKLCAARVTFGFDPGLFDQGDAKHQYARAGCIECDALADYNMGNGIQLCEECADVDPYDEDTFPKCRCNSDLFKKLRVSRTHTTRR</sequence>
<gene>
    <name evidence="1" type="ORF">Vbra_7441</name>
</gene>
<dbReference type="VEuPathDB" id="CryptoDB:Vbra_7441"/>
<dbReference type="Proteomes" id="UP000041254">
    <property type="component" value="Unassembled WGS sequence"/>
</dbReference>
<name>A0A0G4EI06_VITBC</name>
<reference evidence="1 2" key="1">
    <citation type="submission" date="2014-11" db="EMBL/GenBank/DDBJ databases">
        <authorList>
            <person name="Zhu J."/>
            <person name="Qi W."/>
            <person name="Song R."/>
        </authorList>
    </citation>
    <scope>NUCLEOTIDE SEQUENCE [LARGE SCALE GENOMIC DNA]</scope>
</reference>